<dbReference type="PANTHER" id="PTHR24543">
    <property type="entry name" value="MULTICOPPER OXIDASE-RELATED"/>
    <property type="match status" value="1"/>
</dbReference>
<feature type="compositionally biased region" description="Polar residues" evidence="1">
    <location>
        <begin position="2461"/>
        <end position="2473"/>
    </location>
</feature>
<feature type="region of interest" description="Disordered" evidence="1">
    <location>
        <begin position="5537"/>
        <end position="5581"/>
    </location>
</feature>
<sequence length="7401" mass="802234">RVQNTFVAPIAARYIRIYPTSWYSHISMRSGVLVKQGLEHHLAAHVQLSIGSELDLSGSSGEVLRWESGNIAGGGTVKLDTWKIESNNRVQLDGLTVVLSGNTTWTGMGLIFVVNGTHIINSANSTFDVQTDAFIFGYNAANASSAVATFTNAGHVIKSKGYARTGYITAEYVSAGGTVDSSVVFSGNIDDPAYKPRLWNNIHTAAAGGIGEWSNALNWLPPRVPSADAVVYIEAEGLQSFRTTTPVELNLEDSARTASSAYENHTSGTGYNRGRLDSPAGWRPLQGMAGIDTVESFDGIGDVLTRVDENGLKWALVMKLSKNDFCYGSSRWTDGAAFNAHQMLDARLPNLREYDAKSLAFHRLDGVRQLRLETSWNREVTVRFAAGATAENLMTTNDVLFARCSSSGAWSGNTRVLIWALVPSAAGDEESEDKHQWYQLDAGAVQLVSGVVTQGLADASEWVAAYHVRVSRDGSAWTDVDSALEFIGNSDRSTRKSNTFARPVAARYVRIYPTATGNRHIGMRAGLLLCPGCTDIELPSASDTSVEVLFIGGEGSSPGVRVGIDTTLSVRGVLALNGGSDLRIDGTLETLDAIWSDGTVHGHGTWESLRDLTVSAEGVYEMGGLRLQNRGRMEVHGQLSLTSSDTSQHGQLVNGPEGEILFTSSCLALQGAVRVENSGRIRCKGIVSSWTLDDTVAVVNTGNMDLGLKDFHANLVNHGNFSMRNGRVDAHDAAFTGWVSSHLRRAQQQERRERDGDIAESAIIDAGGFYGLGSFYGLQTDDAYYSGAGGRLSAGLGGPSRHGRARRLYGGLLGQGAHWESAVGIVRKQLREVLKARITAATAPQPGPEARPGWRRDLLGEGEGVEGNASDSEEGGMPHTDYIDTAIETTTLDSDYEYTVASKNDEGDAMAMASVDRSSGTSHETDDISSGEEYNDIEQADQQDEDDRMALMMDTVSYTHYDIPEEVYTQVSSGNESALEAFVEDMLQQAYNDSEAERAFYYYDDDAGRMQRVYASATSGEVRLYLNLSDSRMYYLSEEDGLVHASNVSVPSVDMVERYGDTSGAEYVYYNLYDYFRYYTMSDDMHDDDRDPVPLADDEESEESEESEVDVSETLLDPEMFDEAMMQPLDAADGSYDDATGEEVEESAHQQEGDGDDDEASAAPAQQRQQRRRMSGTINGHMVFGSLLSGNVPRYSVENTGEMILEHYFTGHHTNTGRLYFRHALANTGKLTLCIQGKTGHHNDHQIYMQGGGSSPAGTELEFNTCNYYGAGGHGYRRVRFETNPFSWDEPAIHSNRNWRLYFLALRSGTRFSMGNGGAEVALQPHTYIQSSSKVQVHGSSVALGGIEMHHSGTTLEVRSESTTYMSGGVYMNNRCLLRSLSRASLQINHALDMHNRDTVEISSGGEVSIGHAFNARAYSTARVNSSNELRIGHALYSYHGSTIELRSEGGDVRAGHALSADYYASISMESMGAATLVGHALRSARHSAVSMQGLSEASVGHAVSVSGTSVLAMQSSNATVSVGHAVSVSGTSTAQLVGLKAVTVGTSVSASNAAVVDVFGGAVDVTQDVTVSGTARVALGSNESAYSGSVVSVRRTMDLQGSSSMRLAGNITLGYYGVRTCLRSQSEAALRVGPHSQVILDGCSMDMGGSRVELEQGAALHSSSVGTINPGDASRRASSVYGNHAAGTGDNRGSLDSASGWRAQSPQGRYSTPSAVAIASCSASSEYSSSYPCSRAYDGATHNWHTRQQNVGAWIQLNFATNSTIDRFQFTNVCGNERNSALELSFSDGSVQTVSGIPNDCTTVVYDLTPVRTSSVKVTVTAVHASGNNGAREIGFFNSRGGWLKNSHSWTANNGNYRSSVYSNSYSPTRVMSSNTHSAWHSGRGRNNQWIVFNLGRNTSLTAVRTYFGHPHWPTGYQFKDFRIEAGESLSGPWVPVYSGQAQYTKDAQSFEFSERRAVFWRLYMLNNWANGVWFCLGYIQFFEHGDGMEDDTHHGLAWYEVDAGAVQPIQGLVTQGAQNHDYWVTAYTVRASVNGSSWTDVDSAAVFAGNSDRNSYRTQTFQQGALMAQYIRIYPKAWYNWAALRVALLSPRGGGHLEVLNPEDAARAASSVTRNDAPGTGYHRGRIDSSQAWSSAHNRQGEWYEMDLGAVHEAVEGVVTQGRRHSNQWVTGFQVKVSEDGSTWADVDGGFTFVGNTNRDSRVQNTFVAPIAARYIRIYPTSWYSHISMRSGVLVKQGLEHHLAAHVQLSIGSELDLSGSSGEVLRWESGNIAGGGTVKLDTWKIESNNRVQLDGLTVVLSGNTTWTGMGLIFVVNGTHIINSANSTFDVQTDAFIFGYNAANASSAVATFTNAGHVIKSKGYARTGYITAEYVSAGGTVDSSVVFSGNIDDPAYKPRLWNNIHTAAAGGIGEWSNALNWLPPRVPSADAVVYIEAEGLQSFRTTTPVELNLEDSARTASSAYENHTSGTGYNRGRLDSPAGWRPLQGMAGIDTVESFDGIGDVLTRVDENGLKWALVMKLSKNDFCYGSSRWTDGAAFNAHQMLDARLPNLREYDAKSLAFHRLDGVRQLRLETSWNREVTVRFAAGATAENLMTTNDVLFARCSSSGAWSGNTRVLIWALVPSAAGDEESEDKHQWYQLDAGAVQLVSGVVTQGLADASEWVAAYHVRVSRDGSAWTDVDSALEFIGNSDRSTRKSNTFARPVAARYVRIYPTATGNRHIGMRAGLLLCPGCTDIELPSASDTSVEVLFIGGEGSSPGVRVGIDTTLSVRGVLALNGGSDLRIDGTLETLDAIWSDGTVHGHGTWESLRDLTVSAEGVYEMGGLRLQNRGRMEVHGQLSLTSSDTSQHGQLVNGPEGEILFTSSCLALQGAVRVENSGRIRCKGIVSSWTLDDTVAVVNTGNMDLGLKDFHANLVNHGNFSMRNGRVDAHDAAFTGWVSSHLRRAQQQERRERDGDIAESAIIDAGGFYGLGSFYGLQTDDAYYSGAGGRLSAGLGGPSRHGRARRLYGGLLGQGAHWESAVGIVRKQLREVLKARITAATAPQPGPEARPGWRRDLLGEGEGVEGNASDSEEGGMPHTDYIDTAIETTTLDSDYEYTVASKNDEGDAMAMASVDRSSGTSHETDDISSGEEYNDIEQADQQDEDDRMALMMDTVSYTHYDIPEEVYTQVSSGNESALEAFVEDMLQQAYNDSEAERAFYYYDDDAGRMQRVYASATSGEVRLYLNLSDSRMYYLSEEDGLVHASNVSVPSVDMVERYGDTSGAEYVYYNLYDYFRYYTMSDDMHDDDRDPVPLADDEESEESEESEVDVSETLLDPEMFDEAMMQPLDAADGSYDDATGEEVEESAHQQEGDGDDDEASAAPAQQRQQRRRMSGTINGHMVFGSLLSGNVPRYSVENTGEMILEHYFTGHHTNTGRLYFRHALANTGKLTLCIQGKTGHHNDHQIYMQGGGSSPAGTELEFNTCNYYGAGGHGYRRVRFETNPFSWDEPAIHSNRNWRLYFLALRSGTRFSMGNGGAEVALQPHTYIQSSSKVQVHGSSVALGGIEMHHSGTTLEVRSESTTYMSGGVYMNNRCLLRSLSRASLQINHALDMHNRDTVEISSGGEVSIGHAFNARAYSTARVNSSNELRIGHALYSYHGSTIELRSEGGDVRAGHALSADYYASISMESMGAATLVGHALRSARHSAVSMQGLSEASVGHAVSVSGTSVLAMQSSNATVSVGHAVSVSGTSTAQLVGLKAVTVGTSVSASNAAVVDVFGGAVDVTQDVTVSGTARVALGSNESAYSGSVVSVRRTMDLQGSSSMRLAGNITLGYYGVRTCLRSQSEAALRVGPHSQVILDGCSMDMGGSRVELEQGAALHSSSVGTINPGDASRRASSVYGNHAAGTGDNRGSLDSASGWRAQSPQGRYSTPSAVAIASCSASSEYSSSYPCSRAYDGATHNWHTRQQNVGAWIQLNFATNSTIDRFQFTNVCGNERNSALELSFSDGSVQTVSGIPNDCTTVVYDLTPVRTSSVKVTVTAVHASGNNGAREIGFFNSRGGWLKNSHSWTANNGNYRSSVYSNSYSPTRVMSSNTHSAWHSGRGRNNQWIVFNLGRNTSLTAVRTYFGHPHWPTGYQFKDFRIEAGESLSGPWVPVYSGQAQYTKDAQSFEFSERRAVFWRLYMLNNWANGVWFCLGYIQFFEHGDGMEDDTHHGLAWYEVDAGAVQPIQGLVTQGAQNHDYWVTAYTVRASVNGSSWTDVDSAAVFAGNSDRNSYRTQTFQQGALMAQYIRIYPKAWYNWAALRVALLSPRGGGYLEVLNPEDAARAASSVTRNDAPGTGYHRGRIDSSQAWSSAHNRQGEWYEMDLGAVHEAVEGVVTQGRRHSNQWVTGFQVKVSEDGSTWADVDGGFTFVGNTNRDSRVQNTFVAPIAARYIRIYPTSWYSHISMRSGVLVKQGLEHHLAAHVQLSIGSELDLSGSSGEVLRWESGNIAGGGTVKLDTWKIESNNRVQLDGLTVVLSGNTTWTGMGLIFVVNGTHIINSANSTFDVQTDAFIFGYNAANASSAVATFTNAGHVIKSKGYARTGYITAEYVSAGGTVDSSVVFSGNIDDPAYKPRLWNNIHTAAAGGIGEWSNALNWLPPRVPSADAVVYIEAEGLQSFRTTTPVELNLEDSARTASSAYENHTSGTGYNRGRLDSPAGWRPLQGMAGIDTVESFDGIGDVLTRVDENGLKWALVMKLSKNDFCYGSSRWTDGAAFNAHQMLDARLPNLREYDAKSLAFHRLDGVRQLRLETSWNREVTVRFAAGATAENLMTTNDVLFARCSSSGAWSGNTRVLIWALVPSAAGDEESEDKHQWYQLDAGAVQLVSGVVTQGLADASEWVAAYHVRVSRDGSAWTDVDSALEFIGNSDRSTRKSNTFARPVAARYVRIYPTATGNRHIGMRAGLLLCPGCTDIELPSASDTSVEVLFIGGEGSSPGVRVGIDTTLSVRGVLALNGGSDLRIDGTLETLDAIWSDGTVHGHGTWESLRDLTVSAEGVYEMGGLRLQNRGRMEVHGQLSLTSSDTSQHGQLVNGPEGEILFTSSCLALQGAVRVENSGRIRCKGIVSSWTLDDTVAVVNTGNMDLGLKDFHANLVNHGNFSMRNGRVDAHDAAFTGWVSSHLRRAQQQERRERDGDIAESAIIDAGGFYGLGSFYGLQTDDAYYSGAGGRLSAGLGGPSRHGRARRLYGGLLGQGAHWESAVGIVRKQLREVLKARITAATAPQPGPEARPGWRRDLLGEGEGVEGNASDSEEGGMPHTDYIDTAIETTTLDSDYEYTVASKNDEGDAMAMASVDRSSGTSHETDDISSGEEYNDIEQADQQDEDDRMALMMDTVSYTHYDIPEEVYTQVSSGNESALEAFVEDMLQQAYNDSEAERAFYYYDDDAGRMQRVYASATSGEVRLYLNLSDSRMYYLSEEDGLVHASNVSVPSVDMVERYGDTSGAEYVYYNLYDYFRYYTMSDDMHDDDRDPVPLADDEESEESEESEVDVSETLLDPEMFDEAMMQPLDAADGSYDDATGEEVEESAHQQEGDGDDDEASAAPAQQRQQRRRMSGTINGHMVFGSLLSGNVPRYSVENTGEMILEHYFTGHHTNTGRLYFRHALANTGKLTLCIQGKTGHHNDHQIYMQGGGSSPAGTELEFNTCNYYGAGGHGYRRVRFETNPFSWDEPAIHSNRNWRLYFLALRSGTRFSMGNGGAEVALQPHTYIQSSSKVQVHGSSVALGGIEMHHSGTTLEVRSESTTYMSGGVYMNNRCLLRSLSRASLQINHALDMHNRDTVEISSGGEVSIGHAFNARAYSTARVNSSNELRIGHALYSYHGSTIELRSEGGDVRAGHALSADYYASISMESMGAATLVGHALRSARHSAVSMQGLSEASVGHAVSVSGTSVLAMQSSNATVSVGHAVSVSGTSTAQLVGLKAVTVGTSVSASNAAVVDVFGGAVDVTQDVTVSGTARVALGSNESAYSGSVVSVRRTMDLQGSSSMRLAGNITLGYYGVRTCLRSQSEAALRVGPHSHVILDGCSMDMGGSRVELEQGAALHSSSVGTINPGDASRRASSVYGNHAAGTGDNRGSLDSASGWRAQSPQGRYSTPSAVAIASCSASSEYSSSYPCSRAYDGATHNWHTRQQNVGAWIQLNFATNSTIDRFQFTNVCGNERNSALELSFSDGSVQTVSGIPNDCTTVVYDLTPVRTSSVKVTVTAVHASGNNGAREIGFFNSRGGWLKNSHSWTANNGNYRSSVYSNSYSPTRVMSSNTHSAWHSGRGRNNQWIVFNLGRNTSLTAVRTYFGHPHWPTGYQFKDFRIEAGESLSGPWVPVYSGQAQYTKDAQSFEFSERRAVFWRLYMLNNWANGVWFCLGYIQFFEHGDGMEDDTHHGLAWYEVDAGAVQPIQGLVTQGAQNHDYWVTAYTVRASVNGSSWTDVDSAAVFAGNSDRNSYRTQTFQQGALMAQYIRIYPKAWYNWAALRVALLSPRGGGHLEVLNPEDAARAASSVTRNDAPGTGYHRGRIDSSQAWSSAHNRQGEWYEMDLGAVHEAVEGVVTQGRRHSNQWVTGFQVKVSEDGSTWADVDGGFTFVGNTNRDSRVQNTFVAPIAARYIRIYPTSWYSHISMRSGVLVKQGQLHGLSANLRLDAEALLDLSYPPQTLHWDSGNIVGNGTMELDMWEIDNANQIEVDGVNIVLGGNTTWTGLGLFVANGGANIVNKPNATFNVRTDSNIFWEWPSSGVILPGTRPFFENYGVLTKTDRGGITYIYMAAVTHDRASISAIGTNRILFLERDDWMNLCGTGGVQFSCSNTSSCVNGECVCNPGWRSLDCSVECPGGALNPCHTRGVCEADATCTCQSDFYGAACEYIHSPPPPTGLLYHLRLHPHHFTTTLASSPSPPPHHPHHPLSASSFPTTSSITPSTAASSTITPTPTIAAPSPPPHLSTTTSHLHLLLLHHHLPSSFPAAIPTKPPPGAPPPPMPSPPPPLPPSPSPPPPTISLLETPVQIYTWFMTSFLFITHPLHRLCPHHCLHPHLFHCHLLHHLRRPPHHRPYPNPTLSTTSVASAPPPPPPPPFPPPPPSSPPLPPPPLPPPPSPQACDVPPGADPEEEDAVASITQITFHPNYRVPSPSYADAMRTWQGAAMDVRFSARLQFSKALPLGTTMQQLMDVVVVHNGNVTSCREDPRWSGRVFILSGTLIQANPWRLKSTRLSIRLLTDSVADATDGFYFPPTVAAATYQHRPVGELFSIATLQSNEGICTDQLTLSIIAMFSQPVIELHPRVAEVAGSVGRVYKRVWAGWDSRDARGVALCLMPHTQVVLLDSATAGITYYLLELQFDAGFVGSVQVELPAATIWDVENSRPNLAITAITIHKKSDLPIQKFASFTYQTA</sequence>
<feature type="compositionally biased region" description="Polar residues" evidence="1">
    <location>
        <begin position="258"/>
        <end position="270"/>
    </location>
</feature>
<feature type="compositionally biased region" description="Acidic residues" evidence="1">
    <location>
        <begin position="1135"/>
        <end position="1145"/>
    </location>
</feature>
<feature type="compositionally biased region" description="Acidic residues" evidence="1">
    <location>
        <begin position="5541"/>
        <end position="5551"/>
    </location>
</feature>
<feature type="region of interest" description="Disordered" evidence="1">
    <location>
        <begin position="2113"/>
        <end position="2133"/>
    </location>
</feature>
<feature type="compositionally biased region" description="Acidic residues" evidence="1">
    <location>
        <begin position="3130"/>
        <end position="3146"/>
    </location>
</feature>
<comment type="caution">
    <text evidence="3">The sequence shown here is derived from an EMBL/GenBank/DDBJ whole genome shotgun (WGS) entry which is preliminary data.</text>
</comment>
<dbReference type="InterPro" id="IPR008979">
    <property type="entry name" value="Galactose-bd-like_sf"/>
</dbReference>
<dbReference type="Gene3D" id="2.10.25.10">
    <property type="entry name" value="Laminin"/>
    <property type="match status" value="1"/>
</dbReference>
<feature type="compositionally biased region" description="Polar residues" evidence="1">
    <location>
        <begin position="4664"/>
        <end position="4676"/>
    </location>
</feature>
<feature type="domain" description="F5/8 type C" evidence="2">
    <location>
        <begin position="6406"/>
        <end position="6494"/>
    </location>
</feature>
<feature type="domain" description="F5/8 type C" evidence="2">
    <location>
        <begin position="1"/>
        <end position="35"/>
    </location>
</feature>
<feature type="domain" description="F5/8 type C" evidence="2">
    <location>
        <begin position="365"/>
        <end position="530"/>
    </location>
</feature>
<evidence type="ECO:0000256" key="1">
    <source>
        <dbReference type="SAM" id="MobiDB-lite"/>
    </source>
</evidence>
<feature type="region of interest" description="Disordered" evidence="1">
    <location>
        <begin position="3044"/>
        <end position="3083"/>
    </location>
</feature>
<dbReference type="Proteomes" id="UP001190700">
    <property type="component" value="Unassembled WGS sequence"/>
</dbReference>
<dbReference type="InterPro" id="IPR055826">
    <property type="entry name" value="DUF7402"/>
</dbReference>
<dbReference type="CDD" id="cd00057">
    <property type="entry name" value="FA58C"/>
    <property type="match status" value="3"/>
</dbReference>
<dbReference type="PROSITE" id="PS50022">
    <property type="entry name" value="FA58C_3"/>
    <property type="match status" value="13"/>
</dbReference>
<protein>
    <recommendedName>
        <fullName evidence="2">F5/8 type C domain-containing protein</fullName>
    </recommendedName>
</protein>
<feature type="compositionally biased region" description="Low complexity" evidence="1">
    <location>
        <begin position="6917"/>
        <end position="6947"/>
    </location>
</feature>
<feature type="region of interest" description="Disordered" evidence="1">
    <location>
        <begin position="3116"/>
        <end position="3146"/>
    </location>
</feature>
<feature type="non-terminal residue" evidence="3">
    <location>
        <position position="1"/>
    </location>
</feature>
<feature type="domain" description="F5/8 type C" evidence="2">
    <location>
        <begin position="4035"/>
        <end position="4173"/>
    </location>
</feature>
<feature type="region of interest" description="Disordered" evidence="1">
    <location>
        <begin position="5493"/>
        <end position="5518"/>
    </location>
</feature>
<feature type="domain" description="F5/8 type C" evidence="2">
    <location>
        <begin position="6238"/>
        <end position="6376"/>
    </location>
</feature>
<feature type="compositionally biased region" description="Acidic residues" evidence="1">
    <location>
        <begin position="3338"/>
        <end position="3348"/>
    </location>
</feature>
<feature type="domain" description="F5/8 type C" evidence="2">
    <location>
        <begin position="6496"/>
        <end position="6644"/>
    </location>
</feature>
<feature type="domain" description="F5/8 type C" evidence="2">
    <location>
        <begin position="4771"/>
        <end position="4936"/>
    </location>
</feature>
<feature type="region of interest" description="Disordered" evidence="1">
    <location>
        <begin position="913"/>
        <end position="943"/>
    </location>
</feature>
<dbReference type="EMBL" id="LGRX02033945">
    <property type="protein sequence ID" value="KAK3239336.1"/>
    <property type="molecule type" value="Genomic_DNA"/>
</dbReference>
<dbReference type="InterPro" id="IPR000742">
    <property type="entry name" value="EGF"/>
</dbReference>
<dbReference type="Pfam" id="PF24135">
    <property type="entry name" value="DUF7402"/>
    <property type="match status" value="3"/>
</dbReference>
<feature type="compositionally biased region" description="Acidic residues" evidence="1">
    <location>
        <begin position="1096"/>
        <end position="1111"/>
    </location>
</feature>
<feature type="compositionally biased region" description="Pro residues" evidence="1">
    <location>
        <begin position="6980"/>
        <end position="7008"/>
    </location>
</feature>
<feature type="region of interest" description="Disordered" evidence="1">
    <location>
        <begin position="5319"/>
        <end position="5349"/>
    </location>
</feature>
<feature type="compositionally biased region" description="Acidic residues" evidence="1">
    <location>
        <begin position="5333"/>
        <end position="5349"/>
    </location>
</feature>
<gene>
    <name evidence="3" type="ORF">CYMTET_50730</name>
</gene>
<reference evidence="3 4" key="1">
    <citation type="journal article" date="2015" name="Genome Biol. Evol.">
        <title>Comparative Genomics of a Bacterivorous Green Alga Reveals Evolutionary Causalities and Consequences of Phago-Mixotrophic Mode of Nutrition.</title>
        <authorList>
            <person name="Burns J.A."/>
            <person name="Paasch A."/>
            <person name="Narechania A."/>
            <person name="Kim E."/>
        </authorList>
    </citation>
    <scope>NUCLEOTIDE SEQUENCE [LARGE SCALE GENOMIC DNA]</scope>
    <source>
        <strain evidence="3 4">PLY_AMNH</strain>
    </source>
</reference>
<feature type="domain" description="F5/8 type C" evidence="2">
    <location>
        <begin position="2568"/>
        <end position="2733"/>
    </location>
</feature>
<feature type="compositionally biased region" description="Pro residues" evidence="1">
    <location>
        <begin position="7077"/>
        <end position="7107"/>
    </location>
</feature>
<feature type="region of interest" description="Disordered" evidence="1">
    <location>
        <begin position="841"/>
        <end position="880"/>
    </location>
</feature>
<feature type="domain" description="F5/8 type C" evidence="2">
    <location>
        <begin position="2090"/>
        <end position="2238"/>
    </location>
</feature>
<proteinExistence type="predicted"/>
<evidence type="ECO:0000259" key="2">
    <source>
        <dbReference type="PROSITE" id="PS50022"/>
    </source>
</evidence>
<feature type="compositionally biased region" description="Polar residues" evidence="1">
    <location>
        <begin position="3898"/>
        <end position="3911"/>
    </location>
</feature>
<evidence type="ECO:0000313" key="4">
    <source>
        <dbReference type="Proteomes" id="UP001190700"/>
    </source>
</evidence>
<dbReference type="PROSITE" id="PS00022">
    <property type="entry name" value="EGF_1"/>
    <property type="match status" value="1"/>
</dbReference>
<feature type="region of interest" description="Disordered" evidence="1">
    <location>
        <begin position="2461"/>
        <end position="2480"/>
    </location>
</feature>
<feature type="region of interest" description="Disordered" evidence="1">
    <location>
        <begin position="6901"/>
        <end position="6953"/>
    </location>
</feature>
<feature type="compositionally biased region" description="Polar residues" evidence="1">
    <location>
        <begin position="1695"/>
        <end position="1708"/>
    </location>
</feature>
<feature type="region of interest" description="Disordered" evidence="1">
    <location>
        <begin position="3290"/>
        <end position="3315"/>
    </location>
</feature>
<feature type="region of interest" description="Disordered" evidence="1">
    <location>
        <begin position="4664"/>
        <end position="4683"/>
    </location>
</feature>
<feature type="region of interest" description="Disordered" evidence="1">
    <location>
        <begin position="1131"/>
        <end position="1175"/>
    </location>
</feature>
<organism evidence="3 4">
    <name type="scientific">Cymbomonas tetramitiformis</name>
    <dbReference type="NCBI Taxonomy" id="36881"/>
    <lineage>
        <taxon>Eukaryota</taxon>
        <taxon>Viridiplantae</taxon>
        <taxon>Chlorophyta</taxon>
        <taxon>Pyramimonadophyceae</taxon>
        <taxon>Pyramimonadales</taxon>
        <taxon>Pyramimonadaceae</taxon>
        <taxon>Cymbomonas</taxon>
    </lineage>
</organism>
<feature type="region of interest" description="Disordered" evidence="1">
    <location>
        <begin position="1087"/>
        <end position="1112"/>
    </location>
</feature>
<dbReference type="Gene3D" id="2.60.120.260">
    <property type="entry name" value="Galactose-binding domain-like"/>
    <property type="match status" value="16"/>
</dbReference>
<feature type="compositionally biased region" description="Polar residues" evidence="1">
    <location>
        <begin position="6101"/>
        <end position="6114"/>
    </location>
</feature>
<feature type="domain" description="F5/8 type C" evidence="2">
    <location>
        <begin position="4293"/>
        <end position="4441"/>
    </location>
</feature>
<feature type="region of interest" description="Disordered" evidence="1">
    <location>
        <begin position="3867"/>
        <end position="3911"/>
    </location>
</feature>
<dbReference type="SMART" id="SM00181">
    <property type="entry name" value="EGF"/>
    <property type="match status" value="2"/>
</dbReference>
<keyword evidence="4" id="KW-1185">Reference proteome</keyword>
<feature type="domain" description="F5/8 type C" evidence="2">
    <location>
        <begin position="1832"/>
        <end position="1970"/>
    </location>
</feature>
<dbReference type="InterPro" id="IPR000421">
    <property type="entry name" value="FA58C"/>
</dbReference>
<feature type="region of interest" description="Disordered" evidence="1">
    <location>
        <begin position="5247"/>
        <end position="5286"/>
    </location>
</feature>
<feature type="region of interest" description="Disordered" evidence="1">
    <location>
        <begin position="1664"/>
        <end position="1708"/>
    </location>
</feature>
<feature type="region of interest" description="Disordered" evidence="1">
    <location>
        <begin position="6070"/>
        <end position="6114"/>
    </location>
</feature>
<feature type="region of interest" description="Disordered" evidence="1">
    <location>
        <begin position="3334"/>
        <end position="3378"/>
    </location>
</feature>
<feature type="region of interest" description="Disordered" evidence="1">
    <location>
        <begin position="6975"/>
        <end position="7009"/>
    </location>
</feature>
<dbReference type="PRINTS" id="PR01217">
    <property type="entry name" value="PRICHEXTENSN"/>
</dbReference>
<feature type="region of interest" description="Disordered" evidence="1">
    <location>
        <begin position="258"/>
        <end position="277"/>
    </location>
</feature>
<name>A0AAE0BMJ0_9CHLO</name>
<dbReference type="SUPFAM" id="SSF49785">
    <property type="entry name" value="Galactose-binding domain-like"/>
    <property type="match status" value="16"/>
</dbReference>
<feature type="compositionally biased region" description="Acidic residues" evidence="1">
    <location>
        <begin position="5502"/>
        <end position="5517"/>
    </location>
</feature>
<feature type="compositionally biased region" description="Acidic residues" evidence="1">
    <location>
        <begin position="927"/>
        <end position="943"/>
    </location>
</feature>
<feature type="domain" description="F5/8 type C" evidence="2">
    <location>
        <begin position="4203"/>
        <end position="4291"/>
    </location>
</feature>
<feature type="compositionally biased region" description="Acidic residues" evidence="1">
    <location>
        <begin position="3299"/>
        <end position="3314"/>
    </location>
</feature>
<dbReference type="SMART" id="SM00231">
    <property type="entry name" value="FA58C"/>
    <property type="match status" value="6"/>
</dbReference>
<evidence type="ECO:0000313" key="3">
    <source>
        <dbReference type="EMBL" id="KAK3239336.1"/>
    </source>
</evidence>
<feature type="region of interest" description="Disordered" evidence="1">
    <location>
        <begin position="6519"/>
        <end position="6539"/>
    </location>
</feature>
<feature type="region of interest" description="Disordered" evidence="1">
    <location>
        <begin position="7062"/>
        <end position="7121"/>
    </location>
</feature>
<accession>A0AAE0BMJ0</accession>
<feature type="domain" description="F5/8 type C" evidence="2">
    <location>
        <begin position="2000"/>
        <end position="2088"/>
    </location>
</feature>
<dbReference type="Pfam" id="PF00754">
    <property type="entry name" value="F5_F8_type_C"/>
    <property type="match status" value="12"/>
</dbReference>